<dbReference type="Pfam" id="PF13360">
    <property type="entry name" value="PQQ_2"/>
    <property type="match status" value="1"/>
</dbReference>
<accession>A0ABU1CC67</accession>
<dbReference type="PANTHER" id="PTHR34512">
    <property type="entry name" value="CELL SURFACE PROTEIN"/>
    <property type="match status" value="1"/>
</dbReference>
<proteinExistence type="predicted"/>
<dbReference type="EMBL" id="JARUHG010000001">
    <property type="protein sequence ID" value="MDR0182756.1"/>
    <property type="molecule type" value="Genomic_DNA"/>
</dbReference>
<protein>
    <submittedName>
        <fullName evidence="2">PQQ-binding-like beta-propeller repeat protein</fullName>
    </submittedName>
</protein>
<reference evidence="2 3" key="1">
    <citation type="submission" date="2023-04" db="EMBL/GenBank/DDBJ databases">
        <title>Lysobacter sp. strain UC isolated from soil sample.</title>
        <authorList>
            <person name="Choksket S."/>
            <person name="Harshvardhan F."/>
            <person name="Rana R."/>
            <person name="Patil P.B."/>
            <person name="Korpole S."/>
        </authorList>
    </citation>
    <scope>NUCLEOTIDE SEQUENCE [LARGE SCALE GENOMIC DNA]</scope>
    <source>
        <strain evidence="2 3">UC</strain>
    </source>
</reference>
<dbReference type="Gene3D" id="2.130.10.10">
    <property type="entry name" value="YVTN repeat-like/Quinoprotein amine dehydrogenase"/>
    <property type="match status" value="1"/>
</dbReference>
<sequence length="499" mass="53171">MAITPKGPVTASIGAGEPLTAVLEGTWQASNLPAGSAVHLKVNDPTGTFANPAVQPAPANGTFRYDLAPKNPLLSGDHTGQLEITACRDSACAQTWGTAVRVDFRVSVASLGEWETLNRDSTHASFVPTSFDPTALRVAWEWDAPEVAGALERYIGRPATTNGSLIVVAGGTASDGSQRNTMFAFNELDGTERWKRPVPNGIRAVAPASNGQLAYLVTVGTDTLLTALDGRTGSVAFTYAQATSPVAPIIAPTEDRGQLFFFAGRDGNELHAIDARNGSRLWAVPRFALQVTTPTLDDGGHVYYRAGPMIEAVDRTTGTSTPSIYDYNSDGSLHPGSVTAAYGSRTNVIAHSYMPAFGARLSSFSAMSQRLEWITQYPYGTFFAVGNGAVYAQRSGASPVTLDAIDEETSRIRWSWTPPAADQQTRFIDNVVATRNVVFASTENAATGVSVLWAIDVGTGQTLWRQEKGGYVVISGSRTVYVVSKTSTTLDHVRAMRVP</sequence>
<gene>
    <name evidence="2" type="ORF">P8609_07195</name>
</gene>
<dbReference type="Proteomes" id="UP001233535">
    <property type="component" value="Unassembled WGS sequence"/>
</dbReference>
<evidence type="ECO:0000313" key="3">
    <source>
        <dbReference type="Proteomes" id="UP001233535"/>
    </source>
</evidence>
<dbReference type="InterPro" id="IPR015943">
    <property type="entry name" value="WD40/YVTN_repeat-like_dom_sf"/>
</dbReference>
<dbReference type="InterPro" id="IPR018391">
    <property type="entry name" value="PQQ_b-propeller_rpt"/>
</dbReference>
<dbReference type="PANTHER" id="PTHR34512:SF30">
    <property type="entry name" value="OUTER MEMBRANE PROTEIN ASSEMBLY FACTOR BAMB"/>
    <property type="match status" value="1"/>
</dbReference>
<name>A0ABU1CC67_9GAMM</name>
<feature type="domain" description="Pyrrolo-quinoline quinone repeat" evidence="1">
    <location>
        <begin position="161"/>
        <end position="341"/>
    </location>
</feature>
<dbReference type="InterPro" id="IPR011047">
    <property type="entry name" value="Quinoprotein_ADH-like_sf"/>
</dbReference>
<dbReference type="SMART" id="SM00564">
    <property type="entry name" value="PQQ"/>
    <property type="match status" value="3"/>
</dbReference>
<dbReference type="SUPFAM" id="SSF50998">
    <property type="entry name" value="Quinoprotein alcohol dehydrogenase-like"/>
    <property type="match status" value="1"/>
</dbReference>
<dbReference type="Gene3D" id="2.40.128.630">
    <property type="match status" value="1"/>
</dbReference>
<dbReference type="InterPro" id="IPR002372">
    <property type="entry name" value="PQQ_rpt_dom"/>
</dbReference>
<organism evidence="2 3">
    <name type="scientific">Lysobacter arvi</name>
    <dbReference type="NCBI Taxonomy" id="3038776"/>
    <lineage>
        <taxon>Bacteria</taxon>
        <taxon>Pseudomonadati</taxon>
        <taxon>Pseudomonadota</taxon>
        <taxon>Gammaproteobacteria</taxon>
        <taxon>Lysobacterales</taxon>
        <taxon>Lysobacteraceae</taxon>
        <taxon>Lysobacter</taxon>
    </lineage>
</organism>
<evidence type="ECO:0000259" key="1">
    <source>
        <dbReference type="Pfam" id="PF13360"/>
    </source>
</evidence>
<keyword evidence="3" id="KW-1185">Reference proteome</keyword>
<dbReference type="RefSeq" id="WP_309261870.1">
    <property type="nucleotide sequence ID" value="NZ_JARUHG010000001.1"/>
</dbReference>
<evidence type="ECO:0000313" key="2">
    <source>
        <dbReference type="EMBL" id="MDR0182756.1"/>
    </source>
</evidence>
<comment type="caution">
    <text evidence="2">The sequence shown here is derived from an EMBL/GenBank/DDBJ whole genome shotgun (WGS) entry which is preliminary data.</text>
</comment>